<keyword evidence="2" id="KW-1185">Reference proteome</keyword>
<organism evidence="1 2">
    <name type="scientific">Cetraspora pellucida</name>
    <dbReference type="NCBI Taxonomy" id="1433469"/>
    <lineage>
        <taxon>Eukaryota</taxon>
        <taxon>Fungi</taxon>
        <taxon>Fungi incertae sedis</taxon>
        <taxon>Mucoromycota</taxon>
        <taxon>Glomeromycotina</taxon>
        <taxon>Glomeromycetes</taxon>
        <taxon>Diversisporales</taxon>
        <taxon>Gigasporaceae</taxon>
        <taxon>Cetraspora</taxon>
    </lineage>
</organism>
<sequence length="128" mass="15540">RSTMRNYHGDEELPRGQGTMGTRNYRNKELQRRETTETRNYHKDKELSQDKEIQYHEDETTKTKHYHKNPNSHHRSRSSTTEMPTQSTEYCTKYYLKASPQKHYHHEIQYSVMTKINCYMAIMTMILY</sequence>
<name>A0ACA9NFK7_9GLOM</name>
<gene>
    <name evidence="1" type="ORF">SPELUC_LOCUS8938</name>
</gene>
<dbReference type="EMBL" id="CAJVPW010014158">
    <property type="protein sequence ID" value="CAG8651701.1"/>
    <property type="molecule type" value="Genomic_DNA"/>
</dbReference>
<dbReference type="Proteomes" id="UP000789366">
    <property type="component" value="Unassembled WGS sequence"/>
</dbReference>
<evidence type="ECO:0000313" key="1">
    <source>
        <dbReference type="EMBL" id="CAG8651701.1"/>
    </source>
</evidence>
<proteinExistence type="predicted"/>
<protein>
    <submittedName>
        <fullName evidence="1">6820_t:CDS:1</fullName>
    </submittedName>
</protein>
<feature type="non-terminal residue" evidence="1">
    <location>
        <position position="1"/>
    </location>
</feature>
<comment type="caution">
    <text evidence="1">The sequence shown here is derived from an EMBL/GenBank/DDBJ whole genome shotgun (WGS) entry which is preliminary data.</text>
</comment>
<evidence type="ECO:0000313" key="2">
    <source>
        <dbReference type="Proteomes" id="UP000789366"/>
    </source>
</evidence>
<accession>A0ACA9NFK7</accession>
<reference evidence="1" key="1">
    <citation type="submission" date="2021-06" db="EMBL/GenBank/DDBJ databases">
        <authorList>
            <person name="Kallberg Y."/>
            <person name="Tangrot J."/>
            <person name="Rosling A."/>
        </authorList>
    </citation>
    <scope>NUCLEOTIDE SEQUENCE</scope>
    <source>
        <strain evidence="1">28 12/20/2015</strain>
    </source>
</reference>